<dbReference type="EMBL" id="JACRSO010000002">
    <property type="protein sequence ID" value="MBC8528807.1"/>
    <property type="molecule type" value="Genomic_DNA"/>
</dbReference>
<evidence type="ECO:0000256" key="14">
    <source>
        <dbReference type="ARBA" id="ARBA00048988"/>
    </source>
</evidence>
<sequence>MEAPISVLPGIGPQRAKLLEKLNLFTVDDLLHFLPRGYRDYNQTTLIAQVELGEEVVIRAQLASQPREVRLRGGMTLIQVKIEDDSGLIECVWFNQPFMKRALTGEDSLYFIGRASRRQGRVQLLNPTIEKLNPAKDEALPLMPVYPLTQGISQKVMRNLAIAALEYSRGKIADALPQRLRQYCGLCEAGFAIENIHFPKDREALRLAGRRLSFEELLYFLAAVAHLKGERLALTDGQACIYDATKFNAAIEALPYDLTGAQRRALDEILADMAQNKPMNRLLQGDVGSGKTAIAALALYAVYLSGRQGAFMAPTEILAAQHEESLKEFLKPLGVRIARLSGGMPAGKRRDLLAFLERGQIDVLVGTHALLQDDVRFQALGLVVTDEQHRFGVGQRARLADKGKGVDVLVMSATPIPRTLSLILYGDLDVSVIDELPPGRRPVQTSMVPERKRADMYRFILKEVAAGGQAYIVCPLVEQSETLEVHSAQELYRQLAKGPLKEIALGCVHGKMRPAEKEAAISAFTAGEIKVLVATSVIEVGVNVPNASIMVIENAERFGLAQLHQLRGRVGRGSRQSYCFLMGGDLSQTARERLELLTQTQNGFELAQKDMELRGPGEYLGTQQHGTLDSQLLRLTQNLQEVYEVREIVEMLSSDANWQVEAELVFKAAMARHVKRLKSIAMN</sequence>
<keyword evidence="6 15" id="KW-0347">Helicase</keyword>
<comment type="caution">
    <text evidence="18">The sequence shown here is derived from an EMBL/GenBank/DDBJ whole genome shotgun (WGS) entry which is preliminary data.</text>
</comment>
<evidence type="ECO:0000256" key="13">
    <source>
        <dbReference type="ARBA" id="ARBA00034808"/>
    </source>
</evidence>
<keyword evidence="5 15" id="KW-0378">Hydrolase</keyword>
<dbReference type="InterPro" id="IPR033454">
    <property type="entry name" value="RecG_wedge"/>
</dbReference>
<dbReference type="PANTHER" id="PTHR47964">
    <property type="entry name" value="ATP-DEPENDENT DNA HELICASE HOMOLOG RECG, CHLOROPLASTIC"/>
    <property type="match status" value="1"/>
</dbReference>
<dbReference type="GO" id="GO:0006281">
    <property type="term" value="P:DNA repair"/>
    <property type="evidence" value="ECO:0007669"/>
    <property type="project" value="UniProtKB-UniRule"/>
</dbReference>
<evidence type="ECO:0000313" key="18">
    <source>
        <dbReference type="EMBL" id="MBC8528807.1"/>
    </source>
</evidence>
<keyword evidence="3 15" id="KW-0547">Nucleotide-binding</keyword>
<evidence type="ECO:0000256" key="7">
    <source>
        <dbReference type="ARBA" id="ARBA00022840"/>
    </source>
</evidence>
<dbReference type="InterPro" id="IPR047112">
    <property type="entry name" value="RecG/Mfd"/>
</dbReference>
<dbReference type="PANTHER" id="PTHR47964:SF1">
    <property type="entry name" value="ATP-DEPENDENT DNA HELICASE HOMOLOG RECG, CHLOROPLASTIC"/>
    <property type="match status" value="1"/>
</dbReference>
<dbReference type="PROSITE" id="PS51194">
    <property type="entry name" value="HELICASE_CTER"/>
    <property type="match status" value="1"/>
</dbReference>
<organism evidence="18 19">
    <name type="scientific">Luoshenia tenuis</name>
    <dbReference type="NCBI Taxonomy" id="2763654"/>
    <lineage>
        <taxon>Bacteria</taxon>
        <taxon>Bacillati</taxon>
        <taxon>Bacillota</taxon>
        <taxon>Clostridia</taxon>
        <taxon>Christensenellales</taxon>
        <taxon>Christensenellaceae</taxon>
        <taxon>Luoshenia</taxon>
    </lineage>
</organism>
<dbReference type="CDD" id="cd04488">
    <property type="entry name" value="RecG_wedge_OBF"/>
    <property type="match status" value="1"/>
</dbReference>
<dbReference type="GO" id="GO:0003677">
    <property type="term" value="F:DNA binding"/>
    <property type="evidence" value="ECO:0007669"/>
    <property type="project" value="UniProtKB-KW"/>
</dbReference>
<evidence type="ECO:0000256" key="9">
    <source>
        <dbReference type="ARBA" id="ARBA00023172"/>
    </source>
</evidence>
<evidence type="ECO:0000256" key="10">
    <source>
        <dbReference type="ARBA" id="ARBA00023204"/>
    </source>
</evidence>
<dbReference type="CDD" id="cd17992">
    <property type="entry name" value="DEXHc_RecG"/>
    <property type="match status" value="1"/>
</dbReference>
<dbReference type="SMART" id="SM00487">
    <property type="entry name" value="DEXDc"/>
    <property type="match status" value="1"/>
</dbReference>
<dbReference type="InterPro" id="IPR004609">
    <property type="entry name" value="ATP-dep_DNA_helicase_RecG"/>
</dbReference>
<dbReference type="RefSeq" id="WP_249284770.1">
    <property type="nucleotide sequence ID" value="NZ_JACRSO010000002.1"/>
</dbReference>
<keyword evidence="19" id="KW-1185">Reference proteome</keyword>
<dbReference type="Pfam" id="PF17191">
    <property type="entry name" value="RecG_wedge"/>
    <property type="match status" value="1"/>
</dbReference>
<keyword evidence="11" id="KW-0413">Isomerase</keyword>
<evidence type="ECO:0000256" key="5">
    <source>
        <dbReference type="ARBA" id="ARBA00022801"/>
    </source>
</evidence>
<dbReference type="Pfam" id="PF19833">
    <property type="entry name" value="RecG_dom3_C"/>
    <property type="match status" value="1"/>
</dbReference>
<accession>A0A926CZX0</accession>
<evidence type="ECO:0000256" key="1">
    <source>
        <dbReference type="ARBA" id="ARBA00007504"/>
    </source>
</evidence>
<dbReference type="AlphaFoldDB" id="A0A926CZX0"/>
<dbReference type="NCBIfam" id="TIGR00643">
    <property type="entry name" value="recG"/>
    <property type="match status" value="1"/>
</dbReference>
<dbReference type="InterPro" id="IPR045562">
    <property type="entry name" value="RecG_dom3_C"/>
</dbReference>
<dbReference type="SUPFAM" id="SSF52540">
    <property type="entry name" value="P-loop containing nucleoside triphosphate hydrolases"/>
    <property type="match status" value="2"/>
</dbReference>
<dbReference type="NCBIfam" id="NF008168">
    <property type="entry name" value="PRK10917.2-2"/>
    <property type="match status" value="1"/>
</dbReference>
<dbReference type="Pfam" id="PF00271">
    <property type="entry name" value="Helicase_C"/>
    <property type="match status" value="1"/>
</dbReference>
<proteinExistence type="inferred from homology"/>
<dbReference type="EC" id="5.6.2.4" evidence="13 15"/>
<protein>
    <recommendedName>
        <fullName evidence="2 15">ATP-dependent DNA helicase RecG</fullName>
        <ecNumber evidence="13 15">5.6.2.4</ecNumber>
    </recommendedName>
</protein>
<comment type="similarity">
    <text evidence="1 15">Belongs to the helicase family. RecG subfamily.</text>
</comment>
<dbReference type="PROSITE" id="PS51192">
    <property type="entry name" value="HELICASE_ATP_BIND_1"/>
    <property type="match status" value="1"/>
</dbReference>
<dbReference type="SMART" id="SM00490">
    <property type="entry name" value="HELICc"/>
    <property type="match status" value="1"/>
</dbReference>
<evidence type="ECO:0000256" key="12">
    <source>
        <dbReference type="ARBA" id="ARBA00034617"/>
    </source>
</evidence>
<evidence type="ECO:0000256" key="4">
    <source>
        <dbReference type="ARBA" id="ARBA00022763"/>
    </source>
</evidence>
<evidence type="ECO:0000256" key="8">
    <source>
        <dbReference type="ARBA" id="ARBA00023125"/>
    </source>
</evidence>
<evidence type="ECO:0000259" key="17">
    <source>
        <dbReference type="PROSITE" id="PS51194"/>
    </source>
</evidence>
<dbReference type="NCBIfam" id="NF008165">
    <property type="entry name" value="PRK10917.1-3"/>
    <property type="match status" value="1"/>
</dbReference>
<comment type="catalytic activity">
    <reaction evidence="14 15">
        <text>ATP + H2O = ADP + phosphate + H(+)</text>
        <dbReference type="Rhea" id="RHEA:13065"/>
        <dbReference type="ChEBI" id="CHEBI:15377"/>
        <dbReference type="ChEBI" id="CHEBI:15378"/>
        <dbReference type="ChEBI" id="CHEBI:30616"/>
        <dbReference type="ChEBI" id="CHEBI:43474"/>
        <dbReference type="ChEBI" id="CHEBI:456216"/>
        <dbReference type="EC" id="5.6.2.4"/>
    </reaction>
</comment>
<dbReference type="InterPro" id="IPR001650">
    <property type="entry name" value="Helicase_C-like"/>
</dbReference>
<dbReference type="InterPro" id="IPR011545">
    <property type="entry name" value="DEAD/DEAH_box_helicase_dom"/>
</dbReference>
<evidence type="ECO:0000256" key="2">
    <source>
        <dbReference type="ARBA" id="ARBA00017846"/>
    </source>
</evidence>
<evidence type="ECO:0000256" key="6">
    <source>
        <dbReference type="ARBA" id="ARBA00022806"/>
    </source>
</evidence>
<dbReference type="GO" id="GO:0016787">
    <property type="term" value="F:hydrolase activity"/>
    <property type="evidence" value="ECO:0007669"/>
    <property type="project" value="UniProtKB-KW"/>
</dbReference>
<evidence type="ECO:0000256" key="3">
    <source>
        <dbReference type="ARBA" id="ARBA00022741"/>
    </source>
</evidence>
<dbReference type="InterPro" id="IPR014001">
    <property type="entry name" value="Helicase_ATP-bd"/>
</dbReference>
<gene>
    <name evidence="18" type="primary">recG</name>
    <name evidence="18" type="ORF">H8699_05110</name>
</gene>
<dbReference type="GO" id="GO:0043138">
    <property type="term" value="F:3'-5' DNA helicase activity"/>
    <property type="evidence" value="ECO:0007669"/>
    <property type="project" value="UniProtKB-EC"/>
</dbReference>
<dbReference type="GO" id="GO:0006310">
    <property type="term" value="P:DNA recombination"/>
    <property type="evidence" value="ECO:0007669"/>
    <property type="project" value="UniProtKB-UniRule"/>
</dbReference>
<comment type="catalytic activity">
    <reaction evidence="12 15">
        <text>Couples ATP hydrolysis with the unwinding of duplex DNA by translocating in the 3'-5' direction.</text>
        <dbReference type="EC" id="5.6.2.4"/>
    </reaction>
</comment>
<keyword evidence="10 15" id="KW-0234">DNA repair</keyword>
<keyword evidence="4 15" id="KW-0227">DNA damage</keyword>
<keyword evidence="7 15" id="KW-0067">ATP-binding</keyword>
<dbReference type="SUPFAM" id="SSF50249">
    <property type="entry name" value="Nucleic acid-binding proteins"/>
    <property type="match status" value="1"/>
</dbReference>
<feature type="domain" description="Helicase C-terminal" evidence="17">
    <location>
        <begin position="455"/>
        <end position="612"/>
    </location>
</feature>
<reference evidence="18" key="1">
    <citation type="submission" date="2020-08" db="EMBL/GenBank/DDBJ databases">
        <title>Genome public.</title>
        <authorList>
            <person name="Liu C."/>
            <person name="Sun Q."/>
        </authorList>
    </citation>
    <scope>NUCLEOTIDE SEQUENCE</scope>
    <source>
        <strain evidence="18">NSJ-44</strain>
    </source>
</reference>
<name>A0A926CZX0_9FIRM</name>
<dbReference type="Gene3D" id="2.40.50.140">
    <property type="entry name" value="Nucleic acid-binding proteins"/>
    <property type="match status" value="1"/>
</dbReference>
<dbReference type="GO" id="GO:0005524">
    <property type="term" value="F:ATP binding"/>
    <property type="evidence" value="ECO:0007669"/>
    <property type="project" value="UniProtKB-KW"/>
</dbReference>
<evidence type="ECO:0000313" key="19">
    <source>
        <dbReference type="Proteomes" id="UP000654279"/>
    </source>
</evidence>
<evidence type="ECO:0000256" key="11">
    <source>
        <dbReference type="ARBA" id="ARBA00023235"/>
    </source>
</evidence>
<keyword evidence="9 15" id="KW-0233">DNA recombination</keyword>
<evidence type="ECO:0000259" key="16">
    <source>
        <dbReference type="PROSITE" id="PS51192"/>
    </source>
</evidence>
<dbReference type="InterPro" id="IPR012340">
    <property type="entry name" value="NA-bd_OB-fold"/>
</dbReference>
<dbReference type="Proteomes" id="UP000654279">
    <property type="component" value="Unassembled WGS sequence"/>
</dbReference>
<keyword evidence="8" id="KW-0238">DNA-binding</keyword>
<dbReference type="InterPro" id="IPR027417">
    <property type="entry name" value="P-loop_NTPase"/>
</dbReference>
<dbReference type="Pfam" id="PF00270">
    <property type="entry name" value="DEAD"/>
    <property type="match status" value="1"/>
</dbReference>
<feature type="domain" description="Helicase ATP-binding" evidence="16">
    <location>
        <begin position="272"/>
        <end position="433"/>
    </location>
</feature>
<evidence type="ECO:0000256" key="15">
    <source>
        <dbReference type="RuleBase" id="RU363016"/>
    </source>
</evidence>
<comment type="function">
    <text evidence="15">Plays a critical role in recombination and DNA repair. Helps process Holliday junction intermediates to mature products by catalyzing branch migration. Has replication fork regression activity, unwinds stalled or blocked replication forks to make a HJ that can be resolved. Has a DNA unwinding activity characteristic of a DNA helicase with 3'-5' polarity.</text>
</comment>
<dbReference type="Gene3D" id="3.40.50.300">
    <property type="entry name" value="P-loop containing nucleotide triphosphate hydrolases"/>
    <property type="match status" value="2"/>
</dbReference>